<dbReference type="Proteomes" id="UP000286268">
    <property type="component" value="Chromosome"/>
</dbReference>
<keyword evidence="3" id="KW-1185">Reference proteome</keyword>
<name>A0A3R5QV89_9CLOT</name>
<dbReference type="KEGG" id="cmah:C1I91_17390"/>
<proteinExistence type="predicted"/>
<dbReference type="EMBL" id="CP025746">
    <property type="protein sequence ID" value="QAA33276.1"/>
    <property type="molecule type" value="Genomic_DNA"/>
</dbReference>
<protein>
    <submittedName>
        <fullName evidence="2">Asparagine synthase</fullName>
    </submittedName>
</protein>
<organism evidence="2 3">
    <name type="scientific">Clostridium manihotivorum</name>
    <dbReference type="NCBI Taxonomy" id="2320868"/>
    <lineage>
        <taxon>Bacteria</taxon>
        <taxon>Bacillati</taxon>
        <taxon>Bacillota</taxon>
        <taxon>Clostridia</taxon>
        <taxon>Eubacteriales</taxon>
        <taxon>Clostridiaceae</taxon>
        <taxon>Clostridium</taxon>
    </lineage>
</organism>
<reference evidence="2 3" key="1">
    <citation type="submission" date="2018-01" db="EMBL/GenBank/DDBJ databases">
        <title>Genome Sequencing and Assembly of Anaerobacter polyendosporus strain CT4.</title>
        <authorList>
            <person name="Tachaapaikoon C."/>
            <person name="Sutheeworapong S."/>
            <person name="Jenjaroenpun P."/>
            <person name="Wongsurawat T."/>
            <person name="Nookeaw I."/>
            <person name="Cheawchanlertfa P."/>
            <person name="Kosugi A."/>
            <person name="Cheevadhanarak S."/>
            <person name="Ratanakhanokchai K."/>
        </authorList>
    </citation>
    <scope>NUCLEOTIDE SEQUENCE [LARGE SCALE GENOMIC DNA]</scope>
    <source>
        <strain evidence="2 3">CT4</strain>
    </source>
</reference>
<sequence length="66" mass="7138">MRIKEGTIPTIIGSVVVAGTAALRANELRKHGMRKKEILPMAETALLGFGLAHVVLGTIDLVQHHR</sequence>
<gene>
    <name evidence="2" type="ORF">C1I91_17390</name>
</gene>
<keyword evidence="1" id="KW-0812">Transmembrane</keyword>
<dbReference type="AlphaFoldDB" id="A0A3R5QV89"/>
<evidence type="ECO:0000313" key="2">
    <source>
        <dbReference type="EMBL" id="QAA33276.1"/>
    </source>
</evidence>
<accession>A0A3R5QV89</accession>
<dbReference type="OrthoDB" id="1756838at2"/>
<dbReference type="RefSeq" id="WP_128214000.1">
    <property type="nucleotide sequence ID" value="NZ_CP025746.1"/>
</dbReference>
<keyword evidence="1" id="KW-1133">Transmembrane helix</keyword>
<keyword evidence="1" id="KW-0472">Membrane</keyword>
<feature type="transmembrane region" description="Helical" evidence="1">
    <location>
        <begin position="38"/>
        <end position="59"/>
    </location>
</feature>
<evidence type="ECO:0000313" key="3">
    <source>
        <dbReference type="Proteomes" id="UP000286268"/>
    </source>
</evidence>
<evidence type="ECO:0000256" key="1">
    <source>
        <dbReference type="SAM" id="Phobius"/>
    </source>
</evidence>